<dbReference type="PATRIC" id="fig|1855411.3.peg.1547"/>
<dbReference type="InterPro" id="IPR007050">
    <property type="entry name" value="HTH_bacterioopsin"/>
</dbReference>
<dbReference type="EMBL" id="CP016070">
    <property type="protein sequence ID" value="AOW80718.1"/>
    <property type="molecule type" value="Genomic_DNA"/>
</dbReference>
<reference evidence="5 6" key="1">
    <citation type="submission" date="2016-06" db="EMBL/GenBank/DDBJ databases">
        <title>Discovery of anaerobic lithoheterotrophic haloarchaeon capable of sulfur respiration by hydrogen and formate.</title>
        <authorList>
            <person name="Sorokin D.Y."/>
            <person name="Kublanov I.V."/>
            <person name="Roman P."/>
            <person name="Sinninghe Damste J.S."/>
            <person name="Golyshin P.N."/>
            <person name="Rojo D."/>
            <person name="Ciordia S."/>
            <person name="Mena Md.C."/>
            <person name="Ferrer M."/>
            <person name="Smedile F."/>
            <person name="Messina E."/>
            <person name="La Cono V."/>
            <person name="Yakimov M.M."/>
        </authorList>
    </citation>
    <scope>NUCLEOTIDE SEQUENCE [LARGE SCALE GENOMIC DNA]</scope>
    <source>
        <strain evidence="5 6">HTSR1</strain>
    </source>
</reference>
<dbReference type="InterPro" id="IPR013324">
    <property type="entry name" value="RNA_pol_sigma_r3/r4-like"/>
</dbReference>
<feature type="domain" description="HTH bat-type" evidence="3">
    <location>
        <begin position="161"/>
        <end position="213"/>
    </location>
</feature>
<dbReference type="STRING" id="1873524.HSR6_1615"/>
<dbReference type="PANTHER" id="PTHR34236">
    <property type="entry name" value="DIMETHYL SULFOXIDE REDUCTASE TRANSCRIPTIONAL ACTIVATOR"/>
    <property type="match status" value="1"/>
</dbReference>
<keyword evidence="2" id="KW-0804">Transcription</keyword>
<proteinExistence type="predicted"/>
<feature type="domain" description="DmsR-like N-terminal" evidence="4">
    <location>
        <begin position="73"/>
        <end position="141"/>
    </location>
</feature>
<organism evidence="5 6">
    <name type="scientific">Halodesulfurarchaeum formicicum</name>
    <dbReference type="NCBI Taxonomy" id="1873524"/>
    <lineage>
        <taxon>Archaea</taxon>
        <taxon>Methanobacteriati</taxon>
        <taxon>Methanobacteriota</taxon>
        <taxon>Stenosarchaea group</taxon>
        <taxon>Halobacteria</taxon>
        <taxon>Halobacteriales</taxon>
        <taxon>Halobacteriaceae</taxon>
        <taxon>Halodesulfurarchaeum</taxon>
    </lineage>
</organism>
<dbReference type="KEGG" id="halh:HTSR_1545"/>
<keyword evidence="1" id="KW-0805">Transcription regulation</keyword>
<evidence type="ECO:0000256" key="1">
    <source>
        <dbReference type="ARBA" id="ARBA00023015"/>
    </source>
</evidence>
<dbReference type="SUPFAM" id="SSF88659">
    <property type="entry name" value="Sigma3 and sigma4 domains of RNA polymerase sigma factors"/>
    <property type="match status" value="1"/>
</dbReference>
<protein>
    <submittedName>
        <fullName evidence="5">Bacterio-opsin activator HTH domain-containing protein</fullName>
    </submittedName>
</protein>
<dbReference type="AlphaFoldDB" id="A0A1D8S5T4"/>
<dbReference type="Pfam" id="PF24277">
    <property type="entry name" value="DmsR_N"/>
    <property type="match status" value="1"/>
</dbReference>
<gene>
    <name evidence="5" type="ORF">HTSR_1545</name>
</gene>
<dbReference type="Proteomes" id="UP000185608">
    <property type="component" value="Chromosome"/>
</dbReference>
<dbReference type="Pfam" id="PF04967">
    <property type="entry name" value="HTH_10"/>
    <property type="match status" value="1"/>
</dbReference>
<evidence type="ECO:0000313" key="6">
    <source>
        <dbReference type="Proteomes" id="UP000185608"/>
    </source>
</evidence>
<name>A0A1D8S5T4_9EURY</name>
<dbReference type="GeneID" id="29829536"/>
<dbReference type="InterPro" id="IPR056433">
    <property type="entry name" value="DmsR-like_N"/>
</dbReference>
<evidence type="ECO:0000313" key="5">
    <source>
        <dbReference type="EMBL" id="AOW80718.1"/>
    </source>
</evidence>
<evidence type="ECO:0000256" key="2">
    <source>
        <dbReference type="ARBA" id="ARBA00023163"/>
    </source>
</evidence>
<dbReference type="RefSeq" id="WP_070365392.1">
    <property type="nucleotide sequence ID" value="NZ_CP016070.1"/>
</dbReference>
<evidence type="ECO:0000259" key="4">
    <source>
        <dbReference type="Pfam" id="PF24277"/>
    </source>
</evidence>
<sequence length="223" mass="24771">MANDVAGATRAQGDRSTQRLFVELDVELADAHPCPLCRFDESIVDVRHQVGQKRCHLDAKMTDSYCSCPHECTTVEHIETQIQPDCACPVFVKYGCVPQVTESDGSTVLMKTYLTDRERLSDLIGDLRAAVESVSVRRLKRVDTQDERDRQKFVTLDLYELTQKQRQAITAAVAAGYYETPREVSLGELADRLDISKSALSQRLKAAESKLVTGAFSRASAGQ</sequence>
<evidence type="ECO:0000259" key="3">
    <source>
        <dbReference type="Pfam" id="PF04967"/>
    </source>
</evidence>
<accession>A0A1D8S5T4</accession>
<dbReference type="PANTHER" id="PTHR34236:SF1">
    <property type="entry name" value="DIMETHYL SULFOXIDE REDUCTASE TRANSCRIPTIONAL ACTIVATOR"/>
    <property type="match status" value="1"/>
</dbReference>